<dbReference type="GO" id="GO:0004343">
    <property type="term" value="F:glucosamine 6-phosphate N-acetyltransferase activity"/>
    <property type="evidence" value="ECO:0007669"/>
    <property type="project" value="UniProtKB-UniRule"/>
</dbReference>
<proteinExistence type="inferred from homology"/>
<sequence length="132" mass="14850">MFNPDILTPEVVGEVPNGFLARPLRISDYDNGFLQVLAQLTTVGDISRETFEERFRSMSQTRPLAYYVVVVEEISTGRVVAAATLVIEWKFIHHASSRGRVEDVVVDKEMRGKKMGALLNRILVALAKQVIF</sequence>
<organism evidence="6 7">
    <name type="scientific">Oesophagostomum dentatum</name>
    <name type="common">Nodular worm</name>
    <dbReference type="NCBI Taxonomy" id="61180"/>
    <lineage>
        <taxon>Eukaryota</taxon>
        <taxon>Metazoa</taxon>
        <taxon>Ecdysozoa</taxon>
        <taxon>Nematoda</taxon>
        <taxon>Chromadorea</taxon>
        <taxon>Rhabditida</taxon>
        <taxon>Rhabditina</taxon>
        <taxon>Rhabditomorpha</taxon>
        <taxon>Strongyloidea</taxon>
        <taxon>Strongylidae</taxon>
        <taxon>Oesophagostomum</taxon>
    </lineage>
</organism>
<evidence type="ECO:0000256" key="1">
    <source>
        <dbReference type="ARBA" id="ARBA00004832"/>
    </source>
</evidence>
<dbReference type="OrthoDB" id="10039976at2759"/>
<dbReference type="SUPFAM" id="SSF55729">
    <property type="entry name" value="Acyl-CoA N-acyltransferases (Nat)"/>
    <property type="match status" value="1"/>
</dbReference>
<comment type="catalytic activity">
    <reaction evidence="3 4">
        <text>D-glucosamine 6-phosphate + acetyl-CoA = N-acetyl-D-glucosamine 6-phosphate + CoA + H(+)</text>
        <dbReference type="Rhea" id="RHEA:10292"/>
        <dbReference type="ChEBI" id="CHEBI:15378"/>
        <dbReference type="ChEBI" id="CHEBI:57287"/>
        <dbReference type="ChEBI" id="CHEBI:57288"/>
        <dbReference type="ChEBI" id="CHEBI:57513"/>
        <dbReference type="ChEBI" id="CHEBI:58725"/>
        <dbReference type="EC" id="2.3.1.4"/>
    </reaction>
</comment>
<dbReference type="GO" id="GO:0006048">
    <property type="term" value="P:UDP-N-acetylglucosamine biosynthetic process"/>
    <property type="evidence" value="ECO:0007669"/>
    <property type="project" value="UniProtKB-UniRule"/>
</dbReference>
<dbReference type="EMBL" id="KN605524">
    <property type="protein sequence ID" value="KHJ79336.1"/>
    <property type="molecule type" value="Genomic_DNA"/>
</dbReference>
<evidence type="ECO:0000256" key="3">
    <source>
        <dbReference type="ARBA" id="ARBA00048964"/>
    </source>
</evidence>
<keyword evidence="7" id="KW-1185">Reference proteome</keyword>
<name>A0A0B1S616_OESDE</name>
<evidence type="ECO:0000259" key="5">
    <source>
        <dbReference type="Pfam" id="PF00583"/>
    </source>
</evidence>
<dbReference type="InterPro" id="IPR000182">
    <property type="entry name" value="GNAT_dom"/>
</dbReference>
<comment type="pathway">
    <text evidence="1 4">Nucleotide-sugar biosynthesis; UDP-N-acetyl-alpha-D-glucosamine biosynthesis; N-acetyl-alpha-D-glucosamine 1-phosphate from alpha-D-glucosamine 6-phosphate (route I): step 1/2.</text>
</comment>
<evidence type="ECO:0000313" key="6">
    <source>
        <dbReference type="EMBL" id="KHJ79336.1"/>
    </source>
</evidence>
<keyword evidence="4" id="KW-0808">Transferase</keyword>
<dbReference type="Pfam" id="PF00583">
    <property type="entry name" value="Acetyltransf_1"/>
    <property type="match status" value="1"/>
</dbReference>
<dbReference type="InterPro" id="IPR016181">
    <property type="entry name" value="Acyl_CoA_acyltransferase"/>
</dbReference>
<evidence type="ECO:0000313" key="7">
    <source>
        <dbReference type="Proteomes" id="UP000053660"/>
    </source>
</evidence>
<reference evidence="6 7" key="1">
    <citation type="submission" date="2014-03" db="EMBL/GenBank/DDBJ databases">
        <title>Draft genome of the hookworm Oesophagostomum dentatum.</title>
        <authorList>
            <person name="Mitreva M."/>
        </authorList>
    </citation>
    <scope>NUCLEOTIDE SEQUENCE [LARGE SCALE GENOMIC DNA]</scope>
    <source>
        <strain evidence="6 7">OD-Hann</strain>
    </source>
</reference>
<dbReference type="EC" id="2.3.1.4" evidence="4"/>
<gene>
    <name evidence="6" type="ORF">OESDEN_21019</name>
</gene>
<dbReference type="PANTHER" id="PTHR13355:SF11">
    <property type="entry name" value="GLUCOSAMINE 6-PHOSPHATE N-ACETYLTRANSFERASE"/>
    <property type="match status" value="1"/>
</dbReference>
<dbReference type="UniPathway" id="UPA00113">
    <property type="reaction ID" value="UER00529"/>
</dbReference>
<dbReference type="PANTHER" id="PTHR13355">
    <property type="entry name" value="GLUCOSAMINE 6-PHOSPHATE N-ACETYLTRANSFERASE"/>
    <property type="match status" value="1"/>
</dbReference>
<comment type="similarity">
    <text evidence="2 4">Belongs to the acetyltransferase family. GNA1 subfamily.</text>
</comment>
<dbReference type="Proteomes" id="UP000053660">
    <property type="component" value="Unassembled WGS sequence"/>
</dbReference>
<accession>A0A0B1S616</accession>
<dbReference type="AlphaFoldDB" id="A0A0B1S616"/>
<evidence type="ECO:0000256" key="4">
    <source>
        <dbReference type="RuleBase" id="RU365086"/>
    </source>
</evidence>
<dbReference type="InterPro" id="IPR039143">
    <property type="entry name" value="GNPNAT1-like"/>
</dbReference>
<protein>
    <recommendedName>
        <fullName evidence="4">Glucosamine 6-phosphate N-acetyltransferase</fullName>
        <ecNumber evidence="4">2.3.1.4</ecNumber>
    </recommendedName>
</protein>
<keyword evidence="4" id="KW-0012">Acyltransferase</keyword>
<evidence type="ECO:0000256" key="2">
    <source>
        <dbReference type="ARBA" id="ARBA00006048"/>
    </source>
</evidence>
<dbReference type="Gene3D" id="3.40.630.30">
    <property type="match status" value="1"/>
</dbReference>
<feature type="domain" description="N-acetyltransferase" evidence="5">
    <location>
        <begin position="49"/>
        <end position="129"/>
    </location>
</feature>